<evidence type="ECO:0000256" key="1">
    <source>
        <dbReference type="ARBA" id="ARBA00006056"/>
    </source>
</evidence>
<dbReference type="InterPro" id="IPR043143">
    <property type="entry name" value="Mal/L-sulf/L-lact_DH-like_NADP"/>
</dbReference>
<evidence type="ECO:0000256" key="2">
    <source>
        <dbReference type="ARBA" id="ARBA00023002"/>
    </source>
</evidence>
<accession>A0A4R4S2U9</accession>
<comment type="caution">
    <text evidence="3">The sequence shown here is derived from an EMBL/GenBank/DDBJ whole genome shotgun (WGS) entry which is preliminary data.</text>
</comment>
<dbReference type="Gene3D" id="1.10.1530.10">
    <property type="match status" value="1"/>
</dbReference>
<dbReference type="RefSeq" id="WP_131977902.1">
    <property type="nucleotide sequence ID" value="NZ_SMKL01000002.1"/>
</dbReference>
<evidence type="ECO:0000313" key="4">
    <source>
        <dbReference type="Proteomes" id="UP000295621"/>
    </source>
</evidence>
<dbReference type="InterPro" id="IPR003767">
    <property type="entry name" value="Malate/L-lactate_DH-like"/>
</dbReference>
<gene>
    <name evidence="3" type="ORF">E1212_01185</name>
</gene>
<dbReference type="Gene3D" id="3.30.1370.60">
    <property type="entry name" value="Hypothetical oxidoreductase yiak, domain 2"/>
    <property type="match status" value="1"/>
</dbReference>
<dbReference type="OrthoDB" id="924592at2"/>
<reference evidence="3 4" key="1">
    <citation type="submission" date="2019-02" db="EMBL/GenBank/DDBJ databases">
        <title>Draft genome sequences of novel Actinobacteria.</title>
        <authorList>
            <person name="Sahin N."/>
            <person name="Ay H."/>
            <person name="Saygin H."/>
        </authorList>
    </citation>
    <scope>NUCLEOTIDE SEQUENCE [LARGE SCALE GENOMIC DNA]</scope>
    <source>
        <strain evidence="3 4">KC603</strain>
    </source>
</reference>
<organism evidence="3 4">
    <name type="scientific">Jiangella ureilytica</name>
    <dbReference type="NCBI Taxonomy" id="2530374"/>
    <lineage>
        <taxon>Bacteria</taxon>
        <taxon>Bacillati</taxon>
        <taxon>Actinomycetota</taxon>
        <taxon>Actinomycetes</taxon>
        <taxon>Jiangellales</taxon>
        <taxon>Jiangellaceae</taxon>
        <taxon>Jiangella</taxon>
    </lineage>
</organism>
<keyword evidence="4" id="KW-1185">Reference proteome</keyword>
<dbReference type="Pfam" id="PF02615">
    <property type="entry name" value="Ldh_2"/>
    <property type="match status" value="1"/>
</dbReference>
<proteinExistence type="inferred from homology"/>
<protein>
    <submittedName>
        <fullName evidence="3">Ldh family oxidoreductase</fullName>
    </submittedName>
</protein>
<evidence type="ECO:0000313" key="3">
    <source>
        <dbReference type="EMBL" id="TDC56616.1"/>
    </source>
</evidence>
<dbReference type="PANTHER" id="PTHR11091">
    <property type="entry name" value="OXIDOREDUCTASE-RELATED"/>
    <property type="match status" value="1"/>
</dbReference>
<name>A0A4R4S2U9_9ACTN</name>
<dbReference type="Proteomes" id="UP000295621">
    <property type="component" value="Unassembled WGS sequence"/>
</dbReference>
<dbReference type="InterPro" id="IPR043144">
    <property type="entry name" value="Mal/L-sulf/L-lact_DH-like_ah"/>
</dbReference>
<dbReference type="GO" id="GO:0016491">
    <property type="term" value="F:oxidoreductase activity"/>
    <property type="evidence" value="ECO:0007669"/>
    <property type="project" value="UniProtKB-KW"/>
</dbReference>
<dbReference type="InterPro" id="IPR036111">
    <property type="entry name" value="Mal/L-sulfo/L-lacto_DH-like_sf"/>
</dbReference>
<dbReference type="PANTHER" id="PTHR11091:SF0">
    <property type="entry name" value="MALATE DEHYDROGENASE"/>
    <property type="match status" value="1"/>
</dbReference>
<dbReference type="AlphaFoldDB" id="A0A4R4S2U9"/>
<comment type="similarity">
    <text evidence="1">Belongs to the LDH2/MDH2 oxidoreductase family.</text>
</comment>
<keyword evidence="2" id="KW-0560">Oxidoreductase</keyword>
<dbReference type="SUPFAM" id="SSF89733">
    <property type="entry name" value="L-sulfolactate dehydrogenase-like"/>
    <property type="match status" value="1"/>
</dbReference>
<sequence>MGRPRMTPADPIPLEVLRAHCAAVLGSTGLPAATADLVAGSLVDAEARGIDSHGVVRLRVYASRLKSGAVDPLAVPVTEHDGAAARVDARNAVGQLGALTGLEAAVALAGAHGVGVAGVANSNHCGTLAYLTRRAATEGFAVVALSNAPPTMTYHGGRGRAVGTNPLSIAVPRAGGPPLVLDIATSATARGKVIVAEQQGRPIPPGWAVDTEGRPTTDATAALAGSMLPFAGPKGSGLAMMIELLCGGLVAGVTGHALGDMYLHPDRQQRVSHLFLALDPGRWLGREAFAAHVEGFAREVHDLPPADGVERVLLPGEVEDAALAAAERDGVRLSAAARAELDAVAAEFGLPHRRLPTRPSTPEME</sequence>
<dbReference type="EMBL" id="SMKL01000002">
    <property type="protein sequence ID" value="TDC56616.1"/>
    <property type="molecule type" value="Genomic_DNA"/>
</dbReference>